<evidence type="ECO:0000259" key="2">
    <source>
        <dbReference type="Pfam" id="PF00144"/>
    </source>
</evidence>
<dbReference type="InterPro" id="IPR050789">
    <property type="entry name" value="Diverse_Enzym_Activities"/>
</dbReference>
<dbReference type="EMBL" id="CADCVK010000015">
    <property type="protein sequence ID" value="CAA9464257.1"/>
    <property type="molecule type" value="Genomic_DNA"/>
</dbReference>
<evidence type="ECO:0000256" key="1">
    <source>
        <dbReference type="SAM" id="MobiDB-lite"/>
    </source>
</evidence>
<dbReference type="PANTHER" id="PTHR43283:SF7">
    <property type="entry name" value="BETA-LACTAMASE-RELATED DOMAIN-CONTAINING PROTEIN"/>
    <property type="match status" value="1"/>
</dbReference>
<dbReference type="InterPro" id="IPR012338">
    <property type="entry name" value="Beta-lactam/transpept-like"/>
</dbReference>
<dbReference type="PANTHER" id="PTHR43283">
    <property type="entry name" value="BETA-LACTAMASE-RELATED"/>
    <property type="match status" value="1"/>
</dbReference>
<organism evidence="3">
    <name type="scientific">uncultured Rubrobacteraceae bacterium</name>
    <dbReference type="NCBI Taxonomy" id="349277"/>
    <lineage>
        <taxon>Bacteria</taxon>
        <taxon>Bacillati</taxon>
        <taxon>Actinomycetota</taxon>
        <taxon>Rubrobacteria</taxon>
        <taxon>Rubrobacterales</taxon>
        <taxon>Rubrobacteraceae</taxon>
        <taxon>environmental samples</taxon>
    </lineage>
</organism>
<feature type="region of interest" description="Disordered" evidence="1">
    <location>
        <begin position="300"/>
        <end position="319"/>
    </location>
</feature>
<dbReference type="Pfam" id="PF00144">
    <property type="entry name" value="Beta-lactamase"/>
    <property type="match status" value="1"/>
</dbReference>
<feature type="domain" description="Beta-lactamase-related" evidence="2">
    <location>
        <begin position="117"/>
        <end position="304"/>
    </location>
</feature>
<feature type="compositionally biased region" description="Polar residues" evidence="1">
    <location>
        <begin position="308"/>
        <end position="319"/>
    </location>
</feature>
<name>A0A6J4R9S2_9ACTN</name>
<dbReference type="AlphaFoldDB" id="A0A6J4R9S2"/>
<reference evidence="3" key="1">
    <citation type="submission" date="2020-02" db="EMBL/GenBank/DDBJ databases">
        <authorList>
            <person name="Meier V. D."/>
        </authorList>
    </citation>
    <scope>NUCLEOTIDE SEQUENCE</scope>
    <source>
        <strain evidence="3">AVDCRST_MAG12</strain>
    </source>
</reference>
<dbReference type="InterPro" id="IPR001466">
    <property type="entry name" value="Beta-lactam-related"/>
</dbReference>
<proteinExistence type="predicted"/>
<sequence length="319" mass="35323">MFRTRFLQRLAIALLLVSILLVGIMAVAAATTDRFYVSRIIAWREGDFRDFEKFPSRPVPAGSKRFSFEPAPENPPEYLRTVTYRRDAPDPETPRESMATTLDSAGGTEVTEPLEEFMTETDTTAFLVIRDDALLYEGYFNGYDRESTQTSFSIAKSFLSALIGIAIKEGHIGSVDDPITKYVPELKQPGVDKITIRHLLTMPSGLEYSGEGSGGGPFGDDAKTYYDPNLRELALTVEPEAEPGKRWEYNNYHPLLLGMILERATDRPVATYLSQKIWRPLGMEADGSWSLDSEASGFEKMESGITAGRSTSPSSGAST</sequence>
<gene>
    <name evidence="3" type="ORF">AVDCRST_MAG12-116</name>
</gene>
<accession>A0A6J4R9S2</accession>
<evidence type="ECO:0000313" key="3">
    <source>
        <dbReference type="EMBL" id="CAA9464257.1"/>
    </source>
</evidence>
<dbReference type="SUPFAM" id="SSF56601">
    <property type="entry name" value="beta-lactamase/transpeptidase-like"/>
    <property type="match status" value="1"/>
</dbReference>
<feature type="region of interest" description="Disordered" evidence="1">
    <location>
        <begin position="87"/>
        <end position="106"/>
    </location>
</feature>
<protein>
    <submittedName>
        <fullName evidence="3">Beta-lactamase class C-like and penicillin binding proteins (PBPs) superfamily</fullName>
    </submittedName>
</protein>
<dbReference type="Gene3D" id="3.40.710.10">
    <property type="entry name" value="DD-peptidase/beta-lactamase superfamily"/>
    <property type="match status" value="1"/>
</dbReference>